<dbReference type="EMBL" id="JANJYI010000009">
    <property type="protein sequence ID" value="KAK2635250.1"/>
    <property type="molecule type" value="Genomic_DNA"/>
</dbReference>
<dbReference type="Pfam" id="PF14291">
    <property type="entry name" value="DUF4371"/>
    <property type="match status" value="1"/>
</dbReference>
<comment type="caution">
    <text evidence="2">The sequence shown here is derived from an EMBL/GenBank/DDBJ whole genome shotgun (WGS) entry which is preliminary data.</text>
</comment>
<evidence type="ECO:0000259" key="1">
    <source>
        <dbReference type="Pfam" id="PF14291"/>
    </source>
</evidence>
<dbReference type="InterPro" id="IPR025398">
    <property type="entry name" value="DUF4371"/>
</dbReference>
<accession>A0AAD9WMA8</accession>
<evidence type="ECO:0000313" key="3">
    <source>
        <dbReference type="Proteomes" id="UP001280121"/>
    </source>
</evidence>
<dbReference type="Proteomes" id="UP001280121">
    <property type="component" value="Unassembled WGS sequence"/>
</dbReference>
<feature type="domain" description="DUF4371" evidence="1">
    <location>
        <begin position="3"/>
        <end position="211"/>
    </location>
</feature>
<protein>
    <recommendedName>
        <fullName evidence="1">DUF4371 domain-containing protein</fullName>
    </recommendedName>
</protein>
<keyword evidence="3" id="KW-1185">Reference proteome</keyword>
<proteinExistence type="predicted"/>
<organism evidence="2 3">
    <name type="scientific">Dipteronia dyeriana</name>
    <dbReference type="NCBI Taxonomy" id="168575"/>
    <lineage>
        <taxon>Eukaryota</taxon>
        <taxon>Viridiplantae</taxon>
        <taxon>Streptophyta</taxon>
        <taxon>Embryophyta</taxon>
        <taxon>Tracheophyta</taxon>
        <taxon>Spermatophyta</taxon>
        <taxon>Magnoliopsida</taxon>
        <taxon>eudicotyledons</taxon>
        <taxon>Gunneridae</taxon>
        <taxon>Pentapetalae</taxon>
        <taxon>rosids</taxon>
        <taxon>malvids</taxon>
        <taxon>Sapindales</taxon>
        <taxon>Sapindaceae</taxon>
        <taxon>Hippocastanoideae</taxon>
        <taxon>Acereae</taxon>
        <taxon>Dipteronia</taxon>
    </lineage>
</organism>
<evidence type="ECO:0000313" key="2">
    <source>
        <dbReference type="EMBL" id="KAK2635250.1"/>
    </source>
</evidence>
<gene>
    <name evidence="2" type="ORF">Ddye_030042</name>
</gene>
<name>A0AAD9WMA8_9ROSI</name>
<dbReference type="AlphaFoldDB" id="A0AAD9WMA8"/>
<dbReference type="PANTHER" id="PTHR45749">
    <property type="match status" value="1"/>
</dbReference>
<sequence>MKSFLSHEGFIDWKHLSERLREHENSMEHITNMSTWIDLLIRLKKNETFDKSLQEQITKEKDRWKVVLERIIAVVKSLAKHNLAFCGTNEKIYENNNGNFLGLIEMIAEFDLVMQEHIRRINHNEIHYYYLVHKIQNELISMLASNIKSAIIKKIKYAKYFSVILDCTPDISRQEQMTLIIRCVDMSTSNIQLEEYFLEFLKVDDTSGLGLF</sequence>
<dbReference type="PANTHER" id="PTHR45749:SF35">
    <property type="entry name" value="AC-LIKE TRANSPOSASE-RELATED"/>
    <property type="match status" value="1"/>
</dbReference>
<reference evidence="2" key="1">
    <citation type="journal article" date="2023" name="Plant J.">
        <title>Genome sequences and population genomics provide insights into the demographic history, inbreeding, and mutation load of two 'living fossil' tree species of Dipteronia.</title>
        <authorList>
            <person name="Feng Y."/>
            <person name="Comes H.P."/>
            <person name="Chen J."/>
            <person name="Zhu S."/>
            <person name="Lu R."/>
            <person name="Zhang X."/>
            <person name="Li P."/>
            <person name="Qiu J."/>
            <person name="Olsen K.M."/>
            <person name="Qiu Y."/>
        </authorList>
    </citation>
    <scope>NUCLEOTIDE SEQUENCE</scope>
    <source>
        <strain evidence="2">KIB01</strain>
    </source>
</reference>